<comment type="caution">
    <text evidence="2">The sequence shown here is derived from an EMBL/GenBank/DDBJ whole genome shotgun (WGS) entry which is preliminary data.</text>
</comment>
<name>A0A6G4U8R2_9ACTN</name>
<protein>
    <submittedName>
        <fullName evidence="2">Uncharacterized protein</fullName>
    </submittedName>
</protein>
<reference evidence="2 3" key="1">
    <citation type="submission" date="2020-02" db="EMBL/GenBank/DDBJ databases">
        <title>Whole-genome analyses of novel actinobacteria.</title>
        <authorList>
            <person name="Sahin N."/>
        </authorList>
    </citation>
    <scope>NUCLEOTIDE SEQUENCE [LARGE SCALE GENOMIC DNA]</scope>
    <source>
        <strain evidence="2 3">A7024</strain>
    </source>
</reference>
<dbReference type="AlphaFoldDB" id="A0A6G4U8R2"/>
<keyword evidence="3" id="KW-1185">Reference proteome</keyword>
<organism evidence="2 3">
    <name type="scientific">Streptomyces coryli</name>
    <dbReference type="NCBI Taxonomy" id="1128680"/>
    <lineage>
        <taxon>Bacteria</taxon>
        <taxon>Bacillati</taxon>
        <taxon>Actinomycetota</taxon>
        <taxon>Actinomycetes</taxon>
        <taxon>Kitasatosporales</taxon>
        <taxon>Streptomycetaceae</taxon>
        <taxon>Streptomyces</taxon>
    </lineage>
</organism>
<keyword evidence="1" id="KW-0812">Transmembrane</keyword>
<dbReference type="EMBL" id="JAAKZV010000214">
    <property type="protein sequence ID" value="NGN68574.1"/>
    <property type="molecule type" value="Genomic_DNA"/>
</dbReference>
<evidence type="ECO:0000313" key="2">
    <source>
        <dbReference type="EMBL" id="NGN68574.1"/>
    </source>
</evidence>
<proteinExistence type="predicted"/>
<accession>A0A6G4U8R2</accession>
<dbReference type="Proteomes" id="UP000481583">
    <property type="component" value="Unassembled WGS sequence"/>
</dbReference>
<evidence type="ECO:0000313" key="3">
    <source>
        <dbReference type="Proteomes" id="UP000481583"/>
    </source>
</evidence>
<keyword evidence="1" id="KW-1133">Transmembrane helix</keyword>
<feature type="transmembrane region" description="Helical" evidence="1">
    <location>
        <begin position="37"/>
        <end position="59"/>
    </location>
</feature>
<gene>
    <name evidence="2" type="ORF">G5C51_32345</name>
</gene>
<sequence length="66" mass="6953">MMWLVVAVVLCGCIIGVIVFAGGRLMGIIGAVQANAVQLAVHFIGPIVAIGWTLSKFYALRHSKGN</sequence>
<keyword evidence="1" id="KW-0472">Membrane</keyword>
<evidence type="ECO:0000256" key="1">
    <source>
        <dbReference type="SAM" id="Phobius"/>
    </source>
</evidence>
<dbReference type="RefSeq" id="WP_165242646.1">
    <property type="nucleotide sequence ID" value="NZ_JAAKZV010000214.1"/>
</dbReference>